<keyword evidence="2" id="KW-1133">Transmembrane helix</keyword>
<evidence type="ECO:0000313" key="5">
    <source>
        <dbReference type="Proteomes" id="UP000436989"/>
    </source>
</evidence>
<evidence type="ECO:0000259" key="3">
    <source>
        <dbReference type="Pfam" id="PF20059"/>
    </source>
</evidence>
<evidence type="ECO:0000256" key="2">
    <source>
        <dbReference type="SAM" id="Phobius"/>
    </source>
</evidence>
<dbReference type="RefSeq" id="WP_156268555.1">
    <property type="nucleotide sequence ID" value="NZ_WOGU01000005.1"/>
</dbReference>
<feature type="domain" description="DUF6458" evidence="3">
    <location>
        <begin position="17"/>
        <end position="86"/>
    </location>
</feature>
<gene>
    <name evidence="4" type="ORF">GMA12_07005</name>
</gene>
<reference evidence="4 5" key="1">
    <citation type="submission" date="2019-12" db="EMBL/GenBank/DDBJ databases">
        <authorList>
            <person name="Shi Y."/>
        </authorList>
    </citation>
    <scope>NUCLEOTIDE SEQUENCE [LARGE SCALE GENOMIC DNA]</scope>
    <source>
        <strain evidence="4 5">JCM 17929</strain>
    </source>
</reference>
<name>A0A6N8GJI2_9MICC</name>
<feature type="region of interest" description="Disordered" evidence="1">
    <location>
        <begin position="69"/>
        <end position="90"/>
    </location>
</feature>
<keyword evidence="2" id="KW-0812">Transmembrane</keyword>
<sequence length="90" mass="9630">MNDQEPAMNRNFSAGAAITLVLGLILVFATSGNTISLGSFAISLVTVGWILTVVGAVLLVISLIPRRTTTQTRHVDHTGRESVTERDSHL</sequence>
<dbReference type="Proteomes" id="UP000436989">
    <property type="component" value="Unassembled WGS sequence"/>
</dbReference>
<feature type="transmembrane region" description="Helical" evidence="2">
    <location>
        <begin position="37"/>
        <end position="64"/>
    </location>
</feature>
<keyword evidence="2" id="KW-0472">Membrane</keyword>
<protein>
    <recommendedName>
        <fullName evidence="3">DUF6458 domain-containing protein</fullName>
    </recommendedName>
</protein>
<feature type="compositionally biased region" description="Basic and acidic residues" evidence="1">
    <location>
        <begin position="73"/>
        <end position="90"/>
    </location>
</feature>
<evidence type="ECO:0000313" key="4">
    <source>
        <dbReference type="EMBL" id="MUN62889.1"/>
    </source>
</evidence>
<feature type="transmembrane region" description="Helical" evidence="2">
    <location>
        <begin position="12"/>
        <end position="31"/>
    </location>
</feature>
<dbReference type="InterPro" id="IPR045597">
    <property type="entry name" value="DUF6458"/>
</dbReference>
<evidence type="ECO:0000256" key="1">
    <source>
        <dbReference type="SAM" id="MobiDB-lite"/>
    </source>
</evidence>
<proteinExistence type="predicted"/>
<dbReference type="EMBL" id="WOGU01000005">
    <property type="protein sequence ID" value="MUN62889.1"/>
    <property type="molecule type" value="Genomic_DNA"/>
</dbReference>
<accession>A0A6N8GJI2</accession>
<organism evidence="4 5">
    <name type="scientific">Kocuria sediminis</name>
    <dbReference type="NCBI Taxonomy" id="1038857"/>
    <lineage>
        <taxon>Bacteria</taxon>
        <taxon>Bacillati</taxon>
        <taxon>Actinomycetota</taxon>
        <taxon>Actinomycetes</taxon>
        <taxon>Micrococcales</taxon>
        <taxon>Micrococcaceae</taxon>
        <taxon>Kocuria</taxon>
    </lineage>
</organism>
<keyword evidence="5" id="KW-1185">Reference proteome</keyword>
<comment type="caution">
    <text evidence="4">The sequence shown here is derived from an EMBL/GenBank/DDBJ whole genome shotgun (WGS) entry which is preliminary data.</text>
</comment>
<dbReference type="Pfam" id="PF20059">
    <property type="entry name" value="DUF6458"/>
    <property type="match status" value="1"/>
</dbReference>
<dbReference type="AlphaFoldDB" id="A0A6N8GJI2"/>